<dbReference type="Proteomes" id="UP000236740">
    <property type="component" value="Unassembled WGS sequence"/>
</dbReference>
<name>A0A1H5YJ01_9EURY</name>
<dbReference type="AlphaFoldDB" id="A0A1H5YJ01"/>
<reference evidence="3 4" key="1">
    <citation type="submission" date="2016-10" db="EMBL/GenBank/DDBJ databases">
        <authorList>
            <person name="de Groot N.N."/>
        </authorList>
    </citation>
    <scope>NUCLEOTIDE SEQUENCE [LARGE SCALE GENOMIC DNA]</scope>
    <source>
        <strain evidence="3 4">CGMCC 1.10331</strain>
    </source>
</reference>
<dbReference type="RefSeq" id="WP_235010761.1">
    <property type="nucleotide sequence ID" value="NZ_CP031311.1"/>
</dbReference>
<dbReference type="EMBL" id="FNVN01000002">
    <property type="protein sequence ID" value="SEG24081.1"/>
    <property type="molecule type" value="Genomic_DNA"/>
</dbReference>
<evidence type="ECO:0000256" key="1">
    <source>
        <dbReference type="SAM" id="MobiDB-lite"/>
    </source>
</evidence>
<organism evidence="3 4">
    <name type="scientific">Halobellus limi</name>
    <dbReference type="NCBI Taxonomy" id="699433"/>
    <lineage>
        <taxon>Archaea</taxon>
        <taxon>Methanobacteriati</taxon>
        <taxon>Methanobacteriota</taxon>
        <taxon>Stenosarchaea group</taxon>
        <taxon>Halobacteria</taxon>
        <taxon>Halobacteriales</taxon>
        <taxon>Haloferacaceae</taxon>
        <taxon>Halobellus</taxon>
    </lineage>
</organism>
<accession>A0A1H5YJ01</accession>
<feature type="compositionally biased region" description="Basic and acidic residues" evidence="1">
    <location>
        <begin position="14"/>
        <end position="28"/>
    </location>
</feature>
<dbReference type="GeneID" id="39858943"/>
<protein>
    <recommendedName>
        <fullName evidence="5">Flagellin N-terminal-like domain-containing protein</fullName>
    </recommendedName>
</protein>
<keyword evidence="2" id="KW-0812">Transmembrane</keyword>
<evidence type="ECO:0000256" key="2">
    <source>
        <dbReference type="SAM" id="Phobius"/>
    </source>
</evidence>
<evidence type="ECO:0000313" key="4">
    <source>
        <dbReference type="Proteomes" id="UP000236740"/>
    </source>
</evidence>
<keyword evidence="4" id="KW-1185">Reference proteome</keyword>
<gene>
    <name evidence="3" type="ORF">SAMN04488133_1616</name>
</gene>
<feature type="region of interest" description="Disordered" evidence="1">
    <location>
        <begin position="1"/>
        <end position="28"/>
    </location>
</feature>
<dbReference type="Pfam" id="PF23960">
    <property type="entry name" value="DUF7289"/>
    <property type="match status" value="1"/>
</dbReference>
<evidence type="ECO:0008006" key="5">
    <source>
        <dbReference type="Google" id="ProtNLM"/>
    </source>
</evidence>
<keyword evidence="2" id="KW-1133">Transmembrane helix</keyword>
<sequence>MSRGRRPNPAVTAADRREDRAQAADRRGDRAQAAVVGVAILLGLTVLAVGGLTATAGSIVEDGAASASATRVGDDLETALGPGTGERETTVELASGTIEVVNRTVWLLDDDGVVWAGHAGAVVYADGDQRVTGFAGAVVQSEPGRSRLAAPSRIAPADGRLYVGVPVLNASGADGVSTGNHRLAVTLRTDGEAARQRLPASGYRVGIETSTPAAWERHLRERGATTTRRDIDGDGVPSVVASFGGERAVHLVVHDVRLDLAVGR</sequence>
<feature type="transmembrane region" description="Helical" evidence="2">
    <location>
        <begin position="33"/>
        <end position="52"/>
    </location>
</feature>
<proteinExistence type="predicted"/>
<evidence type="ECO:0000313" key="3">
    <source>
        <dbReference type="EMBL" id="SEG24081.1"/>
    </source>
</evidence>
<keyword evidence="2" id="KW-0472">Membrane</keyword>
<dbReference type="InterPro" id="IPR055713">
    <property type="entry name" value="DUF7289"/>
</dbReference>